<evidence type="ECO:0000313" key="3">
    <source>
        <dbReference type="Proteomes" id="UP001158067"/>
    </source>
</evidence>
<feature type="region of interest" description="Disordered" evidence="1">
    <location>
        <begin position="1"/>
        <end position="20"/>
    </location>
</feature>
<dbReference type="Proteomes" id="UP001158067">
    <property type="component" value="Unassembled WGS sequence"/>
</dbReference>
<organism evidence="2 3">
    <name type="scientific">Neorhodopirellula lusitana</name>
    <dbReference type="NCBI Taxonomy" id="445327"/>
    <lineage>
        <taxon>Bacteria</taxon>
        <taxon>Pseudomonadati</taxon>
        <taxon>Planctomycetota</taxon>
        <taxon>Planctomycetia</taxon>
        <taxon>Pirellulales</taxon>
        <taxon>Pirellulaceae</taxon>
        <taxon>Neorhodopirellula</taxon>
    </lineage>
</organism>
<comment type="caution">
    <text evidence="2">The sequence shown here is derived from an EMBL/GenBank/DDBJ whole genome shotgun (WGS) entry which is preliminary data.</text>
</comment>
<sequence length="40" mass="4653">MIERRQPAWGVQRSTQRRDADEGNCYRDCLKVFLSIGLIA</sequence>
<protein>
    <submittedName>
        <fullName evidence="2">Uncharacterized protein</fullName>
    </submittedName>
</protein>
<gene>
    <name evidence="2" type="ORF">SAMN06265222_101830</name>
</gene>
<name>A0ABY1PTF3_9BACT</name>
<accession>A0ABY1PTF3</accession>
<reference evidence="2 3" key="1">
    <citation type="submission" date="2017-05" db="EMBL/GenBank/DDBJ databases">
        <authorList>
            <person name="Varghese N."/>
            <person name="Submissions S."/>
        </authorList>
    </citation>
    <scope>NUCLEOTIDE SEQUENCE [LARGE SCALE GENOMIC DNA]</scope>
    <source>
        <strain evidence="2 3">DSM 25457</strain>
    </source>
</reference>
<evidence type="ECO:0000313" key="2">
    <source>
        <dbReference type="EMBL" id="SMP42732.1"/>
    </source>
</evidence>
<dbReference type="EMBL" id="FXUG01000001">
    <property type="protein sequence ID" value="SMP42732.1"/>
    <property type="molecule type" value="Genomic_DNA"/>
</dbReference>
<proteinExistence type="predicted"/>
<evidence type="ECO:0000256" key="1">
    <source>
        <dbReference type="SAM" id="MobiDB-lite"/>
    </source>
</evidence>
<keyword evidence="3" id="KW-1185">Reference proteome</keyword>